<keyword evidence="2" id="KW-0732">Signal</keyword>
<evidence type="ECO:0000256" key="2">
    <source>
        <dbReference type="SAM" id="SignalP"/>
    </source>
</evidence>
<feature type="region of interest" description="Disordered" evidence="1">
    <location>
        <begin position="400"/>
        <end position="431"/>
    </location>
</feature>
<dbReference type="SUPFAM" id="SSF51338">
    <property type="entry name" value="Composite domain of metallo-dependent hydrolases"/>
    <property type="match status" value="1"/>
</dbReference>
<comment type="caution">
    <text evidence="4">The sequence shown here is derived from an EMBL/GenBank/DDBJ whole genome shotgun (WGS) entry which is preliminary data.</text>
</comment>
<dbReference type="EMBL" id="QFQI01000002">
    <property type="protein sequence ID" value="PZQ61777.1"/>
    <property type="molecule type" value="Genomic_DNA"/>
</dbReference>
<dbReference type="PANTHER" id="PTHR43135">
    <property type="entry name" value="ALPHA-D-RIBOSE 1-METHYLPHOSPHONATE 5-TRIPHOSPHATE DIPHOSPHATASE"/>
    <property type="match status" value="1"/>
</dbReference>
<sequence length="431" mass="44155">MTRALFLLATMLATPAVAQTVAITGGTVAIGDGSAPVEGGTVVIANGRIIAAGRGVAVPAGAQVIDAGGKWVSAGVVSAITDLSLVDADGVQESNDAGARNSPFKAGIDVSLGVNPASVKVANERLGGVTRALVAPSAGGSIFAGQGAVIDLGADADAVTRARAFQYVELGEEGGKLAGGSRPAAWALLRDAFAQARDYRRNPAAFDGRSRESMVKRGDAEVLARVLDGQQPLLVHVERAADIRNVLTLARDYPRVKLVLVGATEGWLVAREIAAARVPVIAAALADLPASFENLAATESNVGRMRAAGVAVGLASTGASGGDHVLRQFAGNLVAIARVPGATGLDWGQAFASITSAPAEAIGMGGEIGSLRPGRRADVVIWDGDPLELSSVPVATWIDGQPQPMRSRQSDLRDRYLTPTEGALPKAYERR</sequence>
<keyword evidence="4" id="KW-0378">Hydrolase</keyword>
<gene>
    <name evidence="4" type="ORF">DI544_03910</name>
</gene>
<dbReference type="AlphaFoldDB" id="A0A2W5QUW9"/>
<dbReference type="Pfam" id="PF01979">
    <property type="entry name" value="Amidohydro_1"/>
    <property type="match status" value="1"/>
</dbReference>
<dbReference type="Proteomes" id="UP000249229">
    <property type="component" value="Unassembled WGS sequence"/>
</dbReference>
<evidence type="ECO:0000313" key="5">
    <source>
        <dbReference type="Proteomes" id="UP000249229"/>
    </source>
</evidence>
<feature type="domain" description="Amidohydrolase-related" evidence="3">
    <location>
        <begin position="275"/>
        <end position="390"/>
    </location>
</feature>
<accession>A0A2W5QUW9</accession>
<dbReference type="InterPro" id="IPR051781">
    <property type="entry name" value="Metallo-dep_Hydrolase"/>
</dbReference>
<evidence type="ECO:0000313" key="4">
    <source>
        <dbReference type="EMBL" id="PZQ61777.1"/>
    </source>
</evidence>
<dbReference type="InterPro" id="IPR011059">
    <property type="entry name" value="Metal-dep_hydrolase_composite"/>
</dbReference>
<reference evidence="4 5" key="1">
    <citation type="submission" date="2017-08" db="EMBL/GenBank/DDBJ databases">
        <title>Infants hospitalized years apart are colonized by the same room-sourced microbial strains.</title>
        <authorList>
            <person name="Brooks B."/>
            <person name="Olm M.R."/>
            <person name="Firek B.A."/>
            <person name="Baker R."/>
            <person name="Thomas B.C."/>
            <person name="Morowitz M.J."/>
            <person name="Banfield J.F."/>
        </authorList>
    </citation>
    <scope>NUCLEOTIDE SEQUENCE [LARGE SCALE GENOMIC DNA]</scope>
    <source>
        <strain evidence="4">S2_005_001_R1_22</strain>
    </source>
</reference>
<protein>
    <submittedName>
        <fullName evidence="4">Amidohydrolase</fullName>
    </submittedName>
</protein>
<evidence type="ECO:0000259" key="3">
    <source>
        <dbReference type="Pfam" id="PF01979"/>
    </source>
</evidence>
<proteinExistence type="predicted"/>
<dbReference type="Gene3D" id="3.20.20.140">
    <property type="entry name" value="Metal-dependent hydrolases"/>
    <property type="match status" value="1"/>
</dbReference>
<evidence type="ECO:0000256" key="1">
    <source>
        <dbReference type="SAM" id="MobiDB-lite"/>
    </source>
</evidence>
<organism evidence="4 5">
    <name type="scientific">Sphingomonas taxi</name>
    <dbReference type="NCBI Taxonomy" id="1549858"/>
    <lineage>
        <taxon>Bacteria</taxon>
        <taxon>Pseudomonadati</taxon>
        <taxon>Pseudomonadota</taxon>
        <taxon>Alphaproteobacteria</taxon>
        <taxon>Sphingomonadales</taxon>
        <taxon>Sphingomonadaceae</taxon>
        <taxon>Sphingomonas</taxon>
    </lineage>
</organism>
<dbReference type="InterPro" id="IPR032466">
    <property type="entry name" value="Metal_Hydrolase"/>
</dbReference>
<dbReference type="InterPro" id="IPR006680">
    <property type="entry name" value="Amidohydro-rel"/>
</dbReference>
<feature type="chain" id="PRO_5015962282" evidence="2">
    <location>
        <begin position="19"/>
        <end position="431"/>
    </location>
</feature>
<name>A0A2W5QUW9_9SPHN</name>
<feature type="signal peptide" evidence="2">
    <location>
        <begin position="1"/>
        <end position="18"/>
    </location>
</feature>
<dbReference type="GO" id="GO:0016810">
    <property type="term" value="F:hydrolase activity, acting on carbon-nitrogen (but not peptide) bonds"/>
    <property type="evidence" value="ECO:0007669"/>
    <property type="project" value="InterPro"/>
</dbReference>
<dbReference type="SUPFAM" id="SSF51556">
    <property type="entry name" value="Metallo-dependent hydrolases"/>
    <property type="match status" value="1"/>
</dbReference>
<dbReference type="PANTHER" id="PTHR43135:SF3">
    <property type="entry name" value="ALPHA-D-RIBOSE 1-METHYLPHOSPHONATE 5-TRIPHOSPHATE DIPHOSPHATASE"/>
    <property type="match status" value="1"/>
</dbReference>